<organism evidence="2 3">
    <name type="scientific">Helicobacter didelphidarum</name>
    <dbReference type="NCBI Taxonomy" id="2040648"/>
    <lineage>
        <taxon>Bacteria</taxon>
        <taxon>Pseudomonadati</taxon>
        <taxon>Campylobacterota</taxon>
        <taxon>Epsilonproteobacteria</taxon>
        <taxon>Campylobacterales</taxon>
        <taxon>Helicobacteraceae</taxon>
        <taxon>Helicobacter</taxon>
    </lineage>
</organism>
<evidence type="ECO:0000256" key="1">
    <source>
        <dbReference type="SAM" id="Phobius"/>
    </source>
</evidence>
<evidence type="ECO:0000313" key="3">
    <source>
        <dbReference type="Proteomes" id="UP000256379"/>
    </source>
</evidence>
<dbReference type="AlphaFoldDB" id="A0A3D8I0Q2"/>
<feature type="non-terminal residue" evidence="2">
    <location>
        <position position="1"/>
    </location>
</feature>
<dbReference type="RefSeq" id="WP_181882491.1">
    <property type="nucleotide sequence ID" value="NZ_NXLQ01000227.1"/>
</dbReference>
<accession>A0A3D8I0Q2</accession>
<keyword evidence="1" id="KW-0472">Membrane</keyword>
<name>A0A3D8I0Q2_9HELI</name>
<keyword evidence="3" id="KW-1185">Reference proteome</keyword>
<feature type="transmembrane region" description="Helical" evidence="1">
    <location>
        <begin position="34"/>
        <end position="54"/>
    </location>
</feature>
<protein>
    <submittedName>
        <fullName evidence="2">Uncharacterized protein</fullName>
    </submittedName>
</protein>
<gene>
    <name evidence="2" type="ORF">CQA53_12055</name>
</gene>
<comment type="caution">
    <text evidence="2">The sequence shown here is derived from an EMBL/GenBank/DDBJ whole genome shotgun (WGS) entry which is preliminary data.</text>
</comment>
<proteinExistence type="predicted"/>
<keyword evidence="1" id="KW-0812">Transmembrane</keyword>
<feature type="transmembrane region" description="Helical" evidence="1">
    <location>
        <begin position="75"/>
        <end position="93"/>
    </location>
</feature>
<dbReference type="EMBL" id="NXLQ01000227">
    <property type="protein sequence ID" value="RDU58702.1"/>
    <property type="molecule type" value="Genomic_DNA"/>
</dbReference>
<dbReference type="Proteomes" id="UP000256379">
    <property type="component" value="Unassembled WGS sequence"/>
</dbReference>
<evidence type="ECO:0000313" key="2">
    <source>
        <dbReference type="EMBL" id="RDU58702.1"/>
    </source>
</evidence>
<keyword evidence="1" id="KW-1133">Transmembrane helix</keyword>
<reference evidence="2 3" key="1">
    <citation type="submission" date="2018-04" db="EMBL/GenBank/DDBJ databases">
        <title>Novel Campyloabacter and Helicobacter Species and Strains.</title>
        <authorList>
            <person name="Mannion A.J."/>
            <person name="Shen Z."/>
            <person name="Fox J.G."/>
        </authorList>
    </citation>
    <scope>NUCLEOTIDE SEQUENCE [LARGE SCALE GENOMIC DNA]</scope>
    <source>
        <strain evidence="2 3">MIT 17-337</strain>
    </source>
</reference>
<sequence>ECYIALYVPFDYRYFEESNAIYYPIQHEYAEYNYYFALFMPTYLIGTPIAFYLTRFINKIHKINKTSQTLHRGKTIIFGIFAPSGLFLTAFVTEKIA</sequence>